<evidence type="ECO:0008006" key="8">
    <source>
        <dbReference type="Google" id="ProtNLM"/>
    </source>
</evidence>
<dbReference type="Pfam" id="PF16350">
    <property type="entry name" value="FAO_M"/>
    <property type="match status" value="1"/>
</dbReference>
<sequence>MNTGGRLLRHFIPLKQLSSKYSVTSIESLPKEARVVICGTGIVGNSVAYHLVQNGWNDVVLLEQEGQIGRGTSLFGSGTLALLKPVPEQRIIAKSIALYKKLEGEGYHIGLEQCGSLYLAQNRERMVLLRRRVALNQPQGLQCKVLGPQELSKYHPLLHSNDLQGGVFVEGDSVADPALVCDILALLAEQGGAKYIKHCRFKSLLTENGRVAAVDTSMGTIKCQYFVNCAGMWAWELGQRTNPKVRIPVHPAEHFYLKTHPVDVHLPANLPTIRDYDSNIYIRKWQGNSFLVGGFEEVAKPIFTTGIPLNWREILQPDWDHFTPMLDKSLHRVPALKDCRIHSLVNAPDNFTTDGKWILGETPEIDNYFVAAGMNGNSLQGAGGIGHSLAHWIVEGEPDVPLIEFDVRRFVDVHNNRRFLNERVKETVGRQYAILHPLQSEYKFARRVRCSPLYSTLRSQGAVFGTRMCFERTLYFDNEYRVGDEYPEMPKGTYWKPWFFDSLREEYQACREGVAVIDMSSFAKFQIKSAHDEALDFLQRLCSNDVNVSNGHIVPTGMHNERGGYENDCMLVREANNCFFMVSPTMQQTRVAEWMARHLPSDNSVQISDVTSMYTVLHVIGPKTKDLLSELTDEDLRLHPFTFKKISLGHASDVMVMSVTNTGEPGYSLYIPSEYAVHVYDQLMKVGKDYGIRNAGYLTLRFLRIEKFIPFWAEELDSVTTPLEAGRLHRVKFDKEYFIGKFALQKQNEKGVYRRLVHFTLEDDHDVDNDVWPWGGEPIFRNGQFVGSTTSAGYGFSLERMVCLGFVTNRDPKTGECIPVTTDYVLSKDALYQIDIAGRRFNVKQSLHPPKLPAAFVQQKHGYQPTLRDRAILQDKTALP</sequence>
<dbReference type="InterPro" id="IPR028896">
    <property type="entry name" value="GcvT/YgfZ/DmdA"/>
</dbReference>
<dbReference type="InterPro" id="IPR006222">
    <property type="entry name" value="GCVT_N"/>
</dbReference>
<dbReference type="PANTHER" id="PTHR43757:SF15">
    <property type="entry name" value="PYRUVATE DEHYDROGENASE PHOSPHATASE REGULATORY SUBUNIT, MITOCHONDRIAL-LIKE"/>
    <property type="match status" value="1"/>
</dbReference>
<accession>A0A8J2NYF6</accession>
<dbReference type="Pfam" id="PF01266">
    <property type="entry name" value="DAO"/>
    <property type="match status" value="1"/>
</dbReference>
<dbReference type="InterPro" id="IPR006076">
    <property type="entry name" value="FAD-dep_OxRdtase"/>
</dbReference>
<name>A0A8J2NYF6_9HEXA</name>
<dbReference type="PANTHER" id="PTHR43757">
    <property type="entry name" value="AMINOMETHYLTRANSFERASE"/>
    <property type="match status" value="1"/>
</dbReference>
<dbReference type="InterPro" id="IPR032503">
    <property type="entry name" value="FAO_M"/>
</dbReference>
<evidence type="ECO:0000313" key="7">
    <source>
        <dbReference type="Proteomes" id="UP000708208"/>
    </source>
</evidence>
<evidence type="ECO:0000256" key="1">
    <source>
        <dbReference type="ARBA" id="ARBA00008609"/>
    </source>
</evidence>
<dbReference type="Pfam" id="PF01571">
    <property type="entry name" value="GCV_T"/>
    <property type="match status" value="1"/>
</dbReference>
<reference evidence="6" key="1">
    <citation type="submission" date="2021-06" db="EMBL/GenBank/DDBJ databases">
        <authorList>
            <person name="Hodson N. C."/>
            <person name="Mongue J. A."/>
            <person name="Jaron S. K."/>
        </authorList>
    </citation>
    <scope>NUCLEOTIDE SEQUENCE</scope>
</reference>
<evidence type="ECO:0000259" key="2">
    <source>
        <dbReference type="Pfam" id="PF01266"/>
    </source>
</evidence>
<gene>
    <name evidence="6" type="ORF">AFUS01_LOCUS14042</name>
</gene>
<feature type="domain" description="FAD dependent oxidoreductase central" evidence="5">
    <location>
        <begin position="395"/>
        <end position="451"/>
    </location>
</feature>
<protein>
    <recommendedName>
        <fullName evidence="8">Pyruvate dehydrogenase phosphatase regulatory subunit, mitochondrial</fullName>
    </recommendedName>
</protein>
<evidence type="ECO:0000259" key="3">
    <source>
        <dbReference type="Pfam" id="PF01571"/>
    </source>
</evidence>
<proteinExistence type="inferred from homology"/>
<organism evidence="6 7">
    <name type="scientific">Allacma fusca</name>
    <dbReference type="NCBI Taxonomy" id="39272"/>
    <lineage>
        <taxon>Eukaryota</taxon>
        <taxon>Metazoa</taxon>
        <taxon>Ecdysozoa</taxon>
        <taxon>Arthropoda</taxon>
        <taxon>Hexapoda</taxon>
        <taxon>Collembola</taxon>
        <taxon>Symphypleona</taxon>
        <taxon>Sminthuridae</taxon>
        <taxon>Allacma</taxon>
    </lineage>
</organism>
<evidence type="ECO:0000259" key="5">
    <source>
        <dbReference type="Pfam" id="PF16350"/>
    </source>
</evidence>
<dbReference type="FunFam" id="3.30.70.1400:FF:000003">
    <property type="entry name" value="Pyruvate dehydrogenase phosphatase regulatory subunit"/>
    <property type="match status" value="1"/>
</dbReference>
<dbReference type="Pfam" id="PF08669">
    <property type="entry name" value="GCV_T_C"/>
    <property type="match status" value="1"/>
</dbReference>
<comment type="similarity">
    <text evidence="1">Belongs to the GcvT family.</text>
</comment>
<dbReference type="InterPro" id="IPR013977">
    <property type="entry name" value="GcvT_C"/>
</dbReference>
<feature type="domain" description="GCVT N-terminal" evidence="3">
    <location>
        <begin position="453"/>
        <end position="735"/>
    </location>
</feature>
<comment type="caution">
    <text evidence="6">The sequence shown here is derived from an EMBL/GenBank/DDBJ whole genome shotgun (WGS) entry which is preliminary data.</text>
</comment>
<feature type="domain" description="Aminomethyltransferase C-terminal" evidence="4">
    <location>
        <begin position="754"/>
        <end position="848"/>
    </location>
</feature>
<keyword evidence="7" id="KW-1185">Reference proteome</keyword>
<feature type="domain" description="FAD dependent oxidoreductase" evidence="2">
    <location>
        <begin position="34"/>
        <end position="392"/>
    </location>
</feature>
<dbReference type="Proteomes" id="UP000708208">
    <property type="component" value="Unassembled WGS sequence"/>
</dbReference>
<dbReference type="AlphaFoldDB" id="A0A8J2NYF6"/>
<evidence type="ECO:0000259" key="4">
    <source>
        <dbReference type="Pfam" id="PF08669"/>
    </source>
</evidence>
<evidence type="ECO:0000313" key="6">
    <source>
        <dbReference type="EMBL" id="CAG7725059.1"/>
    </source>
</evidence>
<dbReference type="GO" id="GO:0005739">
    <property type="term" value="C:mitochondrion"/>
    <property type="evidence" value="ECO:0007669"/>
    <property type="project" value="TreeGrafter"/>
</dbReference>
<dbReference type="FunFam" id="2.40.30.110:FF:000004">
    <property type="entry name" value="Pyruvate dehydrogenase phosphatase regulatory subunit, mitochondrial"/>
    <property type="match status" value="1"/>
</dbReference>
<dbReference type="EMBL" id="CAJVCH010117037">
    <property type="protein sequence ID" value="CAG7725059.1"/>
    <property type="molecule type" value="Genomic_DNA"/>
</dbReference>
<dbReference type="OrthoDB" id="429143at2759"/>